<dbReference type="AlphaFoldDB" id="A0A4Q1BD35"/>
<reference evidence="1 2" key="1">
    <citation type="submission" date="2016-06" db="EMBL/GenBank/DDBJ databases">
        <title>Evolution of pathogenesis and genome organization in the Tremellales.</title>
        <authorList>
            <person name="Cuomo C."/>
            <person name="Litvintseva A."/>
            <person name="Heitman J."/>
            <person name="Chen Y."/>
            <person name="Sun S."/>
            <person name="Springer D."/>
            <person name="Dromer F."/>
            <person name="Young S."/>
            <person name="Zeng Q."/>
            <person name="Chapman S."/>
            <person name="Gujja S."/>
            <person name="Saif S."/>
            <person name="Birren B."/>
        </authorList>
    </citation>
    <scope>NUCLEOTIDE SEQUENCE [LARGE SCALE GENOMIC DNA]</scope>
    <source>
        <strain evidence="1 2">ATCC 28783</strain>
    </source>
</reference>
<dbReference type="InParanoid" id="A0A4Q1BD35"/>
<organism evidence="1 2">
    <name type="scientific">Tremella mesenterica</name>
    <name type="common">Jelly fungus</name>
    <dbReference type="NCBI Taxonomy" id="5217"/>
    <lineage>
        <taxon>Eukaryota</taxon>
        <taxon>Fungi</taxon>
        <taxon>Dikarya</taxon>
        <taxon>Basidiomycota</taxon>
        <taxon>Agaricomycotina</taxon>
        <taxon>Tremellomycetes</taxon>
        <taxon>Tremellales</taxon>
        <taxon>Tremellaceae</taxon>
        <taxon>Tremella</taxon>
    </lineage>
</organism>
<dbReference type="OrthoDB" id="2306919at2759"/>
<gene>
    <name evidence="1" type="ORF">M231_07032</name>
</gene>
<evidence type="ECO:0000313" key="1">
    <source>
        <dbReference type="EMBL" id="RXK35704.1"/>
    </source>
</evidence>
<proteinExistence type="predicted"/>
<comment type="caution">
    <text evidence="1">The sequence shown here is derived from an EMBL/GenBank/DDBJ whole genome shotgun (WGS) entry which is preliminary data.</text>
</comment>
<evidence type="ECO:0000313" key="2">
    <source>
        <dbReference type="Proteomes" id="UP000289152"/>
    </source>
</evidence>
<sequence length="146" mass="16470">MSTTDEIVHVLFNRGLPPLEPGDKVWNDGLTGKIKGLKEHRFVVAALHLANDDIHNCHLISQDNEGDPTADLLHATLHRREGDYGNSKYWWSRVSHPLIPSITTAKSFVDACEVHAGSGSSEEVKLREKQWEEIKGLVLWTRENCH</sequence>
<name>A0A4Q1BD35_TREME</name>
<protein>
    <submittedName>
        <fullName evidence="1">Uncharacterized protein</fullName>
    </submittedName>
</protein>
<dbReference type="Proteomes" id="UP000289152">
    <property type="component" value="Unassembled WGS sequence"/>
</dbReference>
<accession>A0A4Q1BD35</accession>
<keyword evidence="2" id="KW-1185">Reference proteome</keyword>
<dbReference type="EMBL" id="SDIL01000125">
    <property type="protein sequence ID" value="RXK35704.1"/>
    <property type="molecule type" value="Genomic_DNA"/>
</dbReference>
<dbReference type="VEuPathDB" id="FungiDB:TREMEDRAFT_66382"/>